<keyword evidence="5 7" id="KW-1133">Transmembrane helix</keyword>
<evidence type="ECO:0000256" key="7">
    <source>
        <dbReference type="SAM" id="Phobius"/>
    </source>
</evidence>
<evidence type="ECO:0000259" key="8">
    <source>
        <dbReference type="SMART" id="SM00014"/>
    </source>
</evidence>
<dbReference type="Proteomes" id="UP000727962">
    <property type="component" value="Unassembled WGS sequence"/>
</dbReference>
<dbReference type="PANTHER" id="PTHR14969:SF62">
    <property type="entry name" value="DECAPRENYLPHOSPHORYL-5-PHOSPHORIBOSE PHOSPHATASE RV3807C-RELATED"/>
    <property type="match status" value="1"/>
</dbReference>
<dbReference type="InterPro" id="IPR036938">
    <property type="entry name" value="PAP2/HPO_sf"/>
</dbReference>
<dbReference type="GO" id="GO:0005886">
    <property type="term" value="C:plasma membrane"/>
    <property type="evidence" value="ECO:0007669"/>
    <property type="project" value="UniProtKB-SubCell"/>
</dbReference>
<keyword evidence="6 7" id="KW-0472">Membrane</keyword>
<comment type="subcellular location">
    <subcellularLocation>
        <location evidence="1">Cell membrane</location>
        <topology evidence="1">Multi-pass membrane protein</topology>
    </subcellularLocation>
</comment>
<dbReference type="GO" id="GO:0016787">
    <property type="term" value="F:hydrolase activity"/>
    <property type="evidence" value="ECO:0007669"/>
    <property type="project" value="UniProtKB-KW"/>
</dbReference>
<evidence type="ECO:0000313" key="10">
    <source>
        <dbReference type="Proteomes" id="UP000727962"/>
    </source>
</evidence>
<feature type="transmembrane region" description="Helical" evidence="7">
    <location>
        <begin position="126"/>
        <end position="148"/>
    </location>
</feature>
<dbReference type="SMART" id="SM00014">
    <property type="entry name" value="acidPPc"/>
    <property type="match status" value="1"/>
</dbReference>
<feature type="transmembrane region" description="Helical" evidence="7">
    <location>
        <begin position="99"/>
        <end position="119"/>
    </location>
</feature>
<gene>
    <name evidence="9" type="ORF">HYR64_03335</name>
</gene>
<dbReference type="PANTHER" id="PTHR14969">
    <property type="entry name" value="SPHINGOSINE-1-PHOSPHATE PHOSPHOHYDROLASE"/>
    <property type="match status" value="1"/>
</dbReference>
<feature type="transmembrane region" description="Helical" evidence="7">
    <location>
        <begin position="27"/>
        <end position="50"/>
    </location>
</feature>
<evidence type="ECO:0000256" key="3">
    <source>
        <dbReference type="ARBA" id="ARBA00022692"/>
    </source>
</evidence>
<sequence length="183" mass="20153">MEWIQRWDKAGFRFLHQALHRDWLDPVFWALSYSGLGQVQAVGILLLALWPNTRRCVLPLLASLAVSGLALVPLAKTLVPRDRPSLLPWVHTQEPFQFHSFPSGHTTTSFAIAFVLLAVTRGTSKAWVGPWALVWATLVGVSRCYRGVHWPTDVVGGALLGLAGACVALLVFPRRDPQPSAQA</sequence>
<keyword evidence="3 7" id="KW-0812">Transmembrane</keyword>
<name>A0A931PVZ9_FIMGI</name>
<evidence type="ECO:0000313" key="9">
    <source>
        <dbReference type="EMBL" id="MBI1756121.1"/>
    </source>
</evidence>
<evidence type="ECO:0000256" key="1">
    <source>
        <dbReference type="ARBA" id="ARBA00004651"/>
    </source>
</evidence>
<dbReference type="EMBL" id="JACOSL010000022">
    <property type="protein sequence ID" value="MBI1756121.1"/>
    <property type="molecule type" value="Genomic_DNA"/>
</dbReference>
<dbReference type="AlphaFoldDB" id="A0A931PVZ9"/>
<evidence type="ECO:0000256" key="6">
    <source>
        <dbReference type="ARBA" id="ARBA00023136"/>
    </source>
</evidence>
<dbReference type="SUPFAM" id="SSF48317">
    <property type="entry name" value="Acid phosphatase/Vanadium-dependent haloperoxidase"/>
    <property type="match status" value="1"/>
</dbReference>
<reference evidence="9" key="1">
    <citation type="submission" date="2020-07" db="EMBL/GenBank/DDBJ databases">
        <title>Huge and variable diversity of episymbiotic CPR bacteria and DPANN archaea in groundwater ecosystems.</title>
        <authorList>
            <person name="He C.Y."/>
            <person name="Keren R."/>
            <person name="Whittaker M."/>
            <person name="Farag I.F."/>
            <person name="Doudna J."/>
            <person name="Cate J.H.D."/>
            <person name="Banfield J.F."/>
        </authorList>
    </citation>
    <scope>NUCLEOTIDE SEQUENCE</scope>
    <source>
        <strain evidence="9">NC_groundwater_17_Pr7_B-0.1um_64_12</strain>
    </source>
</reference>
<feature type="transmembrane region" description="Helical" evidence="7">
    <location>
        <begin position="154"/>
        <end position="172"/>
    </location>
</feature>
<organism evidence="9 10">
    <name type="scientific">Fimbriimonas ginsengisoli</name>
    <dbReference type="NCBI Taxonomy" id="1005039"/>
    <lineage>
        <taxon>Bacteria</taxon>
        <taxon>Bacillati</taxon>
        <taxon>Armatimonadota</taxon>
        <taxon>Fimbriimonadia</taxon>
        <taxon>Fimbriimonadales</taxon>
        <taxon>Fimbriimonadaceae</taxon>
        <taxon>Fimbriimonas</taxon>
    </lineage>
</organism>
<evidence type="ECO:0000256" key="5">
    <source>
        <dbReference type="ARBA" id="ARBA00022989"/>
    </source>
</evidence>
<keyword evidence="4" id="KW-0378">Hydrolase</keyword>
<dbReference type="InterPro" id="IPR000326">
    <property type="entry name" value="PAP2/HPO"/>
</dbReference>
<comment type="caution">
    <text evidence="9">The sequence shown here is derived from an EMBL/GenBank/DDBJ whole genome shotgun (WGS) entry which is preliminary data.</text>
</comment>
<keyword evidence="2" id="KW-1003">Cell membrane</keyword>
<feature type="transmembrane region" description="Helical" evidence="7">
    <location>
        <begin position="57"/>
        <end position="79"/>
    </location>
</feature>
<evidence type="ECO:0000256" key="4">
    <source>
        <dbReference type="ARBA" id="ARBA00022801"/>
    </source>
</evidence>
<dbReference type="Gene3D" id="1.20.144.10">
    <property type="entry name" value="Phosphatidic acid phosphatase type 2/haloperoxidase"/>
    <property type="match status" value="1"/>
</dbReference>
<protein>
    <submittedName>
        <fullName evidence="9">Phosphatase PAP2 family protein</fullName>
    </submittedName>
</protein>
<evidence type="ECO:0000256" key="2">
    <source>
        <dbReference type="ARBA" id="ARBA00022475"/>
    </source>
</evidence>
<feature type="domain" description="Phosphatidic acid phosphatase type 2/haloperoxidase" evidence="8">
    <location>
        <begin position="58"/>
        <end position="169"/>
    </location>
</feature>
<accession>A0A931PVZ9</accession>
<proteinExistence type="predicted"/>
<dbReference type="Pfam" id="PF01569">
    <property type="entry name" value="PAP2"/>
    <property type="match status" value="1"/>
</dbReference>